<dbReference type="AlphaFoldDB" id="A0A183U8B2"/>
<keyword evidence="3" id="KW-1185">Reference proteome</keyword>
<sequence>MKLLESPIGVSFTKHAGRFQKPAFPAKYSQPPVQRKAESGAGRNEAHRIQLRRWKGFGEEREARCL</sequence>
<dbReference type="Proteomes" id="UP000050794">
    <property type="component" value="Unassembled WGS sequence"/>
</dbReference>
<accession>A0A183U8B2</accession>
<organism evidence="3 4">
    <name type="scientific">Toxocara canis</name>
    <name type="common">Canine roundworm</name>
    <dbReference type="NCBI Taxonomy" id="6265"/>
    <lineage>
        <taxon>Eukaryota</taxon>
        <taxon>Metazoa</taxon>
        <taxon>Ecdysozoa</taxon>
        <taxon>Nematoda</taxon>
        <taxon>Chromadorea</taxon>
        <taxon>Rhabditida</taxon>
        <taxon>Spirurina</taxon>
        <taxon>Ascaridomorpha</taxon>
        <taxon>Ascaridoidea</taxon>
        <taxon>Toxocaridae</taxon>
        <taxon>Toxocara</taxon>
    </lineage>
</organism>
<protein>
    <submittedName>
        <fullName evidence="2 4">Uncharacterized protein</fullName>
    </submittedName>
</protein>
<proteinExistence type="predicted"/>
<dbReference type="EMBL" id="UYWY01008816">
    <property type="protein sequence ID" value="VDM31978.1"/>
    <property type="molecule type" value="Genomic_DNA"/>
</dbReference>
<evidence type="ECO:0000313" key="3">
    <source>
        <dbReference type="Proteomes" id="UP000050794"/>
    </source>
</evidence>
<reference evidence="2 3" key="2">
    <citation type="submission" date="2018-11" db="EMBL/GenBank/DDBJ databases">
        <authorList>
            <consortium name="Pathogen Informatics"/>
        </authorList>
    </citation>
    <scope>NUCLEOTIDE SEQUENCE [LARGE SCALE GENOMIC DNA]</scope>
</reference>
<dbReference type="WBParaSite" id="TCNE_0000473201-mRNA-1">
    <property type="protein sequence ID" value="TCNE_0000473201-mRNA-1"/>
    <property type="gene ID" value="TCNE_0000473201"/>
</dbReference>
<feature type="region of interest" description="Disordered" evidence="1">
    <location>
        <begin position="21"/>
        <end position="47"/>
    </location>
</feature>
<evidence type="ECO:0000313" key="4">
    <source>
        <dbReference type="WBParaSite" id="TCNE_0000473201-mRNA-1"/>
    </source>
</evidence>
<evidence type="ECO:0000256" key="1">
    <source>
        <dbReference type="SAM" id="MobiDB-lite"/>
    </source>
</evidence>
<name>A0A183U8B2_TOXCA</name>
<gene>
    <name evidence="2" type="ORF">TCNE_LOCUS4732</name>
</gene>
<reference evidence="4" key="1">
    <citation type="submission" date="2016-06" db="UniProtKB">
        <authorList>
            <consortium name="WormBaseParasite"/>
        </authorList>
    </citation>
    <scope>IDENTIFICATION</scope>
</reference>
<evidence type="ECO:0000313" key="2">
    <source>
        <dbReference type="EMBL" id="VDM31978.1"/>
    </source>
</evidence>